<dbReference type="Proteomes" id="UP000229730">
    <property type="component" value="Unassembled WGS sequence"/>
</dbReference>
<sequence length="475" mass="52582">MYSTKKTIILLLSTVATSGLGVSAGAATWRVTPTLTATETYTDNVNLDETVRQGDFVTQISPQVQLTGTGARLNASILYGANYFFYPGSTGGEKHDLRHTVQANLNSELVNDLFFIDAGANVDQQFLDRRQAISSVDVSQTKNRRTVQSYRFSPYLAHRFGSWATAQLRYELRHVRSSSDTEQTTLNTFFGNSLTHRGTFSLSNGPAFQRLGWTLSAVYANEEREDQADFDTRTLNADLSYQLLDQFALLGSIGYQDRDGGNSFANFDGVTWDAGFRFVPGPRTSISMRYGNRSGTDTFSLNAQYKMTAKHSINLTYTDTIQTFQSFAFDEIPGPVIDPTQSGNFVSGDITRRKQARLYLTGSRGRTSYSMSGSYSRNKSDNSALDEDRYSAAVSLNRQLSRRLSLGSSFSYNLSKFASDGTEDTFWSASVNGNYSISQSLVGTLGYTHSDRDQARFANLNGGTNYISLSIRATF</sequence>
<dbReference type="NCBIfam" id="TIGR03016">
    <property type="entry name" value="pepcterm_hypo_1"/>
    <property type="match status" value="1"/>
</dbReference>
<gene>
    <name evidence="2" type="ORF">CRD36_05155</name>
</gene>
<organism evidence="2 3">
    <name type="scientific">Paremcibacter congregatus</name>
    <dbReference type="NCBI Taxonomy" id="2043170"/>
    <lineage>
        <taxon>Bacteria</taxon>
        <taxon>Pseudomonadati</taxon>
        <taxon>Pseudomonadota</taxon>
        <taxon>Alphaproteobacteria</taxon>
        <taxon>Emcibacterales</taxon>
        <taxon>Emcibacteraceae</taxon>
        <taxon>Paremcibacter</taxon>
    </lineage>
</organism>
<reference evidence="2 3" key="1">
    <citation type="submission" date="2017-10" db="EMBL/GenBank/DDBJ databases">
        <title>Frigbacter circumglobatus gen. nov. sp. nov., isolated from sediment cultured in situ.</title>
        <authorList>
            <person name="Zhao Z."/>
        </authorList>
    </citation>
    <scope>NUCLEOTIDE SEQUENCE [LARGE SCALE GENOMIC DNA]</scope>
    <source>
        <strain evidence="2 3">ZYL</strain>
    </source>
</reference>
<dbReference type="AlphaFoldDB" id="A0A2G4YUP9"/>
<comment type="caution">
    <text evidence="2">The sequence shown here is derived from an EMBL/GenBank/DDBJ whole genome shotgun (WGS) entry which is preliminary data.</text>
</comment>
<evidence type="ECO:0000256" key="1">
    <source>
        <dbReference type="SAM" id="SignalP"/>
    </source>
</evidence>
<evidence type="ECO:0000313" key="3">
    <source>
        <dbReference type="Proteomes" id="UP000229730"/>
    </source>
</evidence>
<proteinExistence type="predicted"/>
<dbReference type="SUPFAM" id="SSF56935">
    <property type="entry name" value="Porins"/>
    <property type="match status" value="1"/>
</dbReference>
<dbReference type="InterPro" id="IPR017467">
    <property type="entry name" value="CHP03016_PEP-CTERM"/>
</dbReference>
<keyword evidence="3" id="KW-1185">Reference proteome</keyword>
<dbReference type="RefSeq" id="WP_099471645.1">
    <property type="nucleotide sequence ID" value="NZ_CAXBMK010000005.1"/>
</dbReference>
<keyword evidence="1" id="KW-0732">Signal</keyword>
<protein>
    <submittedName>
        <fullName evidence="2">TIGR03016 family PEP-CTERM system-associated outer membrane protein</fullName>
    </submittedName>
</protein>
<feature type="chain" id="PRO_5013720710" evidence="1">
    <location>
        <begin position="27"/>
        <end position="475"/>
    </location>
</feature>
<dbReference type="OrthoDB" id="8479313at2"/>
<evidence type="ECO:0000313" key="2">
    <source>
        <dbReference type="EMBL" id="PHZ86061.1"/>
    </source>
</evidence>
<name>A0A2G4YUP9_9PROT</name>
<accession>A0A2G4YUP9</accession>
<feature type="signal peptide" evidence="1">
    <location>
        <begin position="1"/>
        <end position="26"/>
    </location>
</feature>
<dbReference type="InParanoid" id="A0A2G4YUP9"/>
<dbReference type="EMBL" id="PDEM01000009">
    <property type="protein sequence ID" value="PHZ86061.1"/>
    <property type="molecule type" value="Genomic_DNA"/>
</dbReference>